<gene>
    <name evidence="2" type="ORF">EP51_25480</name>
</gene>
<feature type="chain" id="PRO_5001711758" description="Secreted protein" evidence="1">
    <location>
        <begin position="29"/>
        <end position="110"/>
    </location>
</feature>
<dbReference type="AlphaFoldDB" id="A0A076ERJ5"/>
<evidence type="ECO:0008006" key="4">
    <source>
        <dbReference type="Google" id="ProtNLM"/>
    </source>
</evidence>
<accession>A0A076ERJ5</accession>
<evidence type="ECO:0000313" key="2">
    <source>
        <dbReference type="EMBL" id="AII07808.1"/>
    </source>
</evidence>
<feature type="signal peptide" evidence="1">
    <location>
        <begin position="1"/>
        <end position="28"/>
    </location>
</feature>
<name>A0A076ERJ5_RHOOP</name>
<proteinExistence type="predicted"/>
<reference evidence="2 3" key="1">
    <citation type="submission" date="2014-07" db="EMBL/GenBank/DDBJ databases">
        <title>Genome Sequence of Rhodococcus opacus Strain R7, a Biodegrader of Mono- and Polycyclic Aromatic Hydrocarbons.</title>
        <authorList>
            <person name="Di Gennaro P."/>
            <person name="Zampolli J."/>
            <person name="Presti I."/>
            <person name="Cappelletti M."/>
            <person name="D'Ursi P."/>
            <person name="Orro A."/>
            <person name="Mezzelani A."/>
            <person name="Milanesi L."/>
        </authorList>
    </citation>
    <scope>NUCLEOTIDE SEQUENCE [LARGE SCALE GENOMIC DNA]</scope>
    <source>
        <strain evidence="2 3">R7</strain>
    </source>
</reference>
<dbReference type="EMBL" id="CP008947">
    <property type="protein sequence ID" value="AII07808.1"/>
    <property type="molecule type" value="Genomic_DNA"/>
</dbReference>
<dbReference type="Proteomes" id="UP000028488">
    <property type="component" value="Chromosome"/>
</dbReference>
<keyword evidence="1" id="KW-0732">Signal</keyword>
<sequence>MNTFALRTAVTSAAIAAFFALGSGVAAAAPAFHGDPNTPGTQLHVHNDPNTPMDNNSYQCGAIGVGGAGVGSNAPGQSGQLNGVFFGSGPVQGGCIGNDGSVHFPSGRAE</sequence>
<dbReference type="RefSeq" id="WP_037242872.1">
    <property type="nucleotide sequence ID" value="NZ_CP008947.1"/>
</dbReference>
<organism evidence="2 3">
    <name type="scientific">Rhodococcus opacus</name>
    <name type="common">Nocardia opaca</name>
    <dbReference type="NCBI Taxonomy" id="37919"/>
    <lineage>
        <taxon>Bacteria</taxon>
        <taxon>Bacillati</taxon>
        <taxon>Actinomycetota</taxon>
        <taxon>Actinomycetes</taxon>
        <taxon>Mycobacteriales</taxon>
        <taxon>Nocardiaceae</taxon>
        <taxon>Rhodococcus</taxon>
    </lineage>
</organism>
<evidence type="ECO:0000313" key="3">
    <source>
        <dbReference type="Proteomes" id="UP000028488"/>
    </source>
</evidence>
<protein>
    <recommendedName>
        <fullName evidence="4">Secreted protein</fullName>
    </recommendedName>
</protein>
<evidence type="ECO:0000256" key="1">
    <source>
        <dbReference type="SAM" id="SignalP"/>
    </source>
</evidence>